<dbReference type="Pfam" id="PF00989">
    <property type="entry name" value="PAS"/>
    <property type="match status" value="1"/>
</dbReference>
<proteinExistence type="predicted"/>
<dbReference type="Pfam" id="PF08447">
    <property type="entry name" value="PAS_3"/>
    <property type="match status" value="1"/>
</dbReference>
<dbReference type="CDD" id="cd01948">
    <property type="entry name" value="EAL"/>
    <property type="match status" value="1"/>
</dbReference>
<evidence type="ECO:0000313" key="6">
    <source>
        <dbReference type="Proteomes" id="UP001595478"/>
    </source>
</evidence>
<dbReference type="PROSITE" id="PS50113">
    <property type="entry name" value="PAC"/>
    <property type="match status" value="1"/>
</dbReference>
<dbReference type="RefSeq" id="WP_376921021.1">
    <property type="nucleotide sequence ID" value="NZ_JBHRSW010000039.1"/>
</dbReference>
<dbReference type="NCBIfam" id="TIGR00229">
    <property type="entry name" value="sensory_box"/>
    <property type="match status" value="1"/>
</dbReference>
<dbReference type="InterPro" id="IPR029787">
    <property type="entry name" value="Nucleotide_cyclase"/>
</dbReference>
<evidence type="ECO:0000259" key="2">
    <source>
        <dbReference type="PROSITE" id="PS50113"/>
    </source>
</evidence>
<dbReference type="InterPro" id="IPR052155">
    <property type="entry name" value="Biofilm_reg_signaling"/>
</dbReference>
<dbReference type="InterPro" id="IPR035919">
    <property type="entry name" value="EAL_sf"/>
</dbReference>
<dbReference type="InterPro" id="IPR000700">
    <property type="entry name" value="PAS-assoc_C"/>
</dbReference>
<dbReference type="InterPro" id="IPR013655">
    <property type="entry name" value="PAS_fold_3"/>
</dbReference>
<dbReference type="CDD" id="cd00130">
    <property type="entry name" value="PAS"/>
    <property type="match status" value="2"/>
</dbReference>
<reference evidence="6" key="1">
    <citation type="journal article" date="2019" name="Int. J. Syst. Evol. Microbiol.">
        <title>The Global Catalogue of Microorganisms (GCM) 10K type strain sequencing project: providing services to taxonomists for standard genome sequencing and annotation.</title>
        <authorList>
            <consortium name="The Broad Institute Genomics Platform"/>
            <consortium name="The Broad Institute Genome Sequencing Center for Infectious Disease"/>
            <person name="Wu L."/>
            <person name="Ma J."/>
        </authorList>
    </citation>
    <scope>NUCLEOTIDE SEQUENCE [LARGE SCALE GENOMIC DNA]</scope>
    <source>
        <strain evidence="6">KCTC 52473</strain>
    </source>
</reference>
<dbReference type="SMART" id="SM00091">
    <property type="entry name" value="PAS"/>
    <property type="match status" value="2"/>
</dbReference>
<dbReference type="PROSITE" id="PS50887">
    <property type="entry name" value="GGDEF"/>
    <property type="match status" value="1"/>
</dbReference>
<evidence type="ECO:0000259" key="3">
    <source>
        <dbReference type="PROSITE" id="PS50883"/>
    </source>
</evidence>
<protein>
    <submittedName>
        <fullName evidence="5">EAL domain-containing protein</fullName>
    </submittedName>
</protein>
<dbReference type="Pfam" id="PF00990">
    <property type="entry name" value="GGDEF"/>
    <property type="match status" value="1"/>
</dbReference>
<dbReference type="InterPro" id="IPR013767">
    <property type="entry name" value="PAS_fold"/>
</dbReference>
<dbReference type="NCBIfam" id="TIGR00254">
    <property type="entry name" value="GGDEF"/>
    <property type="match status" value="1"/>
</dbReference>
<dbReference type="CDD" id="cd01949">
    <property type="entry name" value="GGDEF"/>
    <property type="match status" value="1"/>
</dbReference>
<dbReference type="InterPro" id="IPR000014">
    <property type="entry name" value="PAS"/>
</dbReference>
<feature type="domain" description="GGDEF" evidence="4">
    <location>
        <begin position="480"/>
        <end position="613"/>
    </location>
</feature>
<dbReference type="InterPro" id="IPR043128">
    <property type="entry name" value="Rev_trsase/Diguanyl_cyclase"/>
</dbReference>
<dbReference type="InterPro" id="IPR000160">
    <property type="entry name" value="GGDEF_dom"/>
</dbReference>
<sequence>MTKRTDSSLRRAISVLEGLLVDAPKLEPILNSCCFQLATLFDAPFAFVYACQDAIPDDRSNTPREVQIPWEFVSSYKYNENLKTFEEYANYSTSSVVPLSLKHKLGSRQCIKGKNISELGSAFPHYHPTIEDWLAVPIVDTNRIYGIIFLCNAPSLLDQDIDTRLRPFIASANCLLRRTEKIKQFQTKTSDSNNLFKQELLSGLLDTMRNSVIVVNDDGIITLCNQAASSLFAHPKREIVGSKIADLLTDVDQISKKSFKSSLTNMIDEDSSSMNKVSIVKSNGQTALVDISEFKLHEGDKVLKGLVLDSVPTQTRLTEEYHSNWQHFQVLTNLASIAILQFDQDWQCIYANETWCELSKMTADESKGTGWKKSLHLHEADSMFSALQRDLTIRGKYTGEFRLMSPVGKTTWVNANACRLYSDGGITTGSILTLRDMTKERTAAQNLKDIVEKDQLTGLVNRAFFNDRIKQALRGINRTGPFALMFVDLDEFKHVNDTLGHSTGDTLLRKVAERLSSTLRVNDTIARISGDEFTVILNNVHEHQGVMAIADKLTLALAEPFYFDERSISVTCCIGITIANDKNSNPTELLKQADIALTKAKSAGRNQYKFYTAELDYETKLHVCIRNSLKTPRDNFFKVVYQPQVNAATMEVVGAEALARWRHPDLDTISPKVFIPLIEDSGLMAKFAAWLLDEVLQSIADWRNHGADFASVKISINLSAKQFKDTDLSAYITNKFLHYSVDPKWVVLELTETAIVEDPVQASKTLRQLKNNGFSIALDDFGTGYSSLVHLRKMPLETVKIDRSFVKDVIHDSEDGKIVNAIIMLTKKLDLKLVAEGVDNTDVKNWLMKNGCLIHQGYYYYKPLENQLMERLLVQNRRSNIFTLDH</sequence>
<keyword evidence="6" id="KW-1185">Reference proteome</keyword>
<dbReference type="EMBL" id="JBHRSW010000039">
    <property type="protein sequence ID" value="MFC3122894.1"/>
    <property type="molecule type" value="Genomic_DNA"/>
</dbReference>
<dbReference type="InterPro" id="IPR035965">
    <property type="entry name" value="PAS-like_dom_sf"/>
</dbReference>
<comment type="caution">
    <text evidence="5">The sequence shown here is derived from an EMBL/GenBank/DDBJ whole genome shotgun (WGS) entry which is preliminary data.</text>
</comment>
<dbReference type="PROSITE" id="PS50112">
    <property type="entry name" value="PAS"/>
    <property type="match status" value="1"/>
</dbReference>
<dbReference type="SMART" id="SM00052">
    <property type="entry name" value="EAL"/>
    <property type="match status" value="1"/>
</dbReference>
<dbReference type="Pfam" id="PF00563">
    <property type="entry name" value="EAL"/>
    <property type="match status" value="1"/>
</dbReference>
<dbReference type="InterPro" id="IPR001633">
    <property type="entry name" value="EAL_dom"/>
</dbReference>
<evidence type="ECO:0000259" key="4">
    <source>
        <dbReference type="PROSITE" id="PS50887"/>
    </source>
</evidence>
<dbReference type="Gene3D" id="3.30.70.270">
    <property type="match status" value="1"/>
</dbReference>
<organism evidence="5 6">
    <name type="scientific">Agaribacter flavus</name>
    <dbReference type="NCBI Taxonomy" id="1902781"/>
    <lineage>
        <taxon>Bacteria</taxon>
        <taxon>Pseudomonadati</taxon>
        <taxon>Pseudomonadota</taxon>
        <taxon>Gammaproteobacteria</taxon>
        <taxon>Alteromonadales</taxon>
        <taxon>Alteromonadaceae</taxon>
        <taxon>Agaribacter</taxon>
    </lineage>
</organism>
<dbReference type="SUPFAM" id="SSF55785">
    <property type="entry name" value="PYP-like sensor domain (PAS domain)"/>
    <property type="match status" value="2"/>
</dbReference>
<gene>
    <name evidence="5" type="ORF">ACFOHL_14815</name>
</gene>
<feature type="domain" description="PAS" evidence="1">
    <location>
        <begin position="197"/>
        <end position="270"/>
    </location>
</feature>
<dbReference type="PANTHER" id="PTHR44757">
    <property type="entry name" value="DIGUANYLATE CYCLASE DGCP"/>
    <property type="match status" value="1"/>
</dbReference>
<feature type="domain" description="PAC" evidence="2">
    <location>
        <begin position="397"/>
        <end position="449"/>
    </location>
</feature>
<name>A0ABV7FRC3_9ALTE</name>
<dbReference type="PROSITE" id="PS50883">
    <property type="entry name" value="EAL"/>
    <property type="match status" value="1"/>
</dbReference>
<feature type="domain" description="EAL" evidence="3">
    <location>
        <begin position="618"/>
        <end position="877"/>
    </location>
</feature>
<evidence type="ECO:0000259" key="1">
    <source>
        <dbReference type="PROSITE" id="PS50112"/>
    </source>
</evidence>
<dbReference type="PANTHER" id="PTHR44757:SF2">
    <property type="entry name" value="BIOFILM ARCHITECTURE MAINTENANCE PROTEIN MBAA"/>
    <property type="match status" value="1"/>
</dbReference>
<dbReference type="SMART" id="SM00267">
    <property type="entry name" value="GGDEF"/>
    <property type="match status" value="1"/>
</dbReference>
<accession>A0ABV7FRC3</accession>
<dbReference type="SUPFAM" id="SSF55073">
    <property type="entry name" value="Nucleotide cyclase"/>
    <property type="match status" value="1"/>
</dbReference>
<dbReference type="Gene3D" id="3.30.450.20">
    <property type="entry name" value="PAS domain"/>
    <property type="match status" value="2"/>
</dbReference>
<evidence type="ECO:0000313" key="5">
    <source>
        <dbReference type="EMBL" id="MFC3122894.1"/>
    </source>
</evidence>
<dbReference type="Gene3D" id="3.20.20.450">
    <property type="entry name" value="EAL domain"/>
    <property type="match status" value="1"/>
</dbReference>
<dbReference type="Proteomes" id="UP001595478">
    <property type="component" value="Unassembled WGS sequence"/>
</dbReference>
<dbReference type="SUPFAM" id="SSF141868">
    <property type="entry name" value="EAL domain-like"/>
    <property type="match status" value="1"/>
</dbReference>